<feature type="transmembrane region" description="Helical" evidence="1">
    <location>
        <begin position="176"/>
        <end position="201"/>
    </location>
</feature>
<keyword evidence="1" id="KW-0812">Transmembrane</keyword>
<reference evidence="2 3" key="1">
    <citation type="submission" date="2019-08" db="EMBL/GenBank/DDBJ databases">
        <authorList>
            <person name="Luo N."/>
        </authorList>
    </citation>
    <scope>NUCLEOTIDE SEQUENCE [LARGE SCALE GENOMIC DNA]</scope>
    <source>
        <strain evidence="2 3">NCIMB 9442</strain>
    </source>
</reference>
<dbReference type="Proteomes" id="UP001194469">
    <property type="component" value="Unassembled WGS sequence"/>
</dbReference>
<gene>
    <name evidence="2" type="ORF">FVW20_09180</name>
</gene>
<dbReference type="EMBL" id="VRYY01000233">
    <property type="protein sequence ID" value="MBG3877180.1"/>
    <property type="molecule type" value="Genomic_DNA"/>
</dbReference>
<feature type="transmembrane region" description="Helical" evidence="1">
    <location>
        <begin position="12"/>
        <end position="36"/>
    </location>
</feature>
<organism evidence="2 3">
    <name type="scientific">Nitratidesulfovibrio oxamicus</name>
    <dbReference type="NCBI Taxonomy" id="32016"/>
    <lineage>
        <taxon>Bacteria</taxon>
        <taxon>Pseudomonadati</taxon>
        <taxon>Thermodesulfobacteriota</taxon>
        <taxon>Desulfovibrionia</taxon>
        <taxon>Desulfovibrionales</taxon>
        <taxon>Desulfovibrionaceae</taxon>
        <taxon>Nitratidesulfovibrio</taxon>
    </lineage>
</organism>
<comment type="caution">
    <text evidence="2">The sequence shown here is derived from an EMBL/GenBank/DDBJ whole genome shotgun (WGS) entry which is preliminary data.</text>
</comment>
<keyword evidence="1" id="KW-1133">Transmembrane helix</keyword>
<proteinExistence type="predicted"/>
<feature type="transmembrane region" description="Helical" evidence="1">
    <location>
        <begin position="56"/>
        <end position="78"/>
    </location>
</feature>
<name>A0ABS0J423_9BACT</name>
<protein>
    <submittedName>
        <fullName evidence="2">Uncharacterized protein</fullName>
    </submittedName>
</protein>
<feature type="transmembrane region" description="Helical" evidence="1">
    <location>
        <begin position="93"/>
        <end position="113"/>
    </location>
</feature>
<feature type="transmembrane region" description="Helical" evidence="1">
    <location>
        <begin position="213"/>
        <end position="241"/>
    </location>
</feature>
<feature type="transmembrane region" description="Helical" evidence="1">
    <location>
        <begin position="288"/>
        <end position="312"/>
    </location>
</feature>
<evidence type="ECO:0000313" key="2">
    <source>
        <dbReference type="EMBL" id="MBG3877180.1"/>
    </source>
</evidence>
<evidence type="ECO:0000313" key="3">
    <source>
        <dbReference type="Proteomes" id="UP001194469"/>
    </source>
</evidence>
<evidence type="ECO:0000256" key="1">
    <source>
        <dbReference type="SAM" id="Phobius"/>
    </source>
</evidence>
<keyword evidence="1" id="KW-0472">Membrane</keyword>
<feature type="transmembrane region" description="Helical" evidence="1">
    <location>
        <begin position="253"/>
        <end position="276"/>
    </location>
</feature>
<feature type="transmembrane region" description="Helical" evidence="1">
    <location>
        <begin position="125"/>
        <end position="144"/>
    </location>
</feature>
<accession>A0ABS0J423</accession>
<keyword evidence="3" id="KW-1185">Reference proteome</keyword>
<sequence>MILFPDAAVWSLALPGGILACLLLGVTGLPFLCLAWQRMSVVKRTAFPDKLARQGALLATLSAAVLLAVAVAVLIRMIQMQPDLMEGPFRVPLLAPPALLAGTLACAGIYLFGWRHIRGSVMHRFVGLAAGIGGLEATVTGFALSRALLLPGHPLPSAASPADTMNALIAAPADSLLWPVLGQSAFVAAGAAGALCLAWLLTRRDKDDFGRDYYNYALGVSARWALGGTLCALPVGVYVLYRAATLTSPDLTALPPLLPLVGTLVLPLAACGLWGTVIRSATPLRHKVGIVTALMLLMVACGCEASTLAYVVRLHAPM</sequence>
<dbReference type="RefSeq" id="WP_196609182.1">
    <property type="nucleotide sequence ID" value="NZ_VRYY01000233.1"/>
</dbReference>